<dbReference type="Proteomes" id="UP000886814">
    <property type="component" value="Unassembled WGS sequence"/>
</dbReference>
<protein>
    <recommendedName>
        <fullName evidence="4">Xaa-Pro aminopeptidase</fullName>
        <ecNumber evidence="4">3.4.11.9</ecNumber>
    </recommendedName>
</protein>
<comment type="caution">
    <text evidence="9">The sequence shown here is derived from an EMBL/GenBank/DDBJ whole genome shotgun (WGS) entry which is preliminary data.</text>
</comment>
<dbReference type="GO" id="GO:0005829">
    <property type="term" value="C:cytosol"/>
    <property type="evidence" value="ECO:0007669"/>
    <property type="project" value="TreeGrafter"/>
</dbReference>
<evidence type="ECO:0000256" key="5">
    <source>
        <dbReference type="ARBA" id="ARBA00022723"/>
    </source>
</evidence>
<dbReference type="InterPro" id="IPR000994">
    <property type="entry name" value="Pept_M24"/>
</dbReference>
<dbReference type="EC" id="3.4.11.9" evidence="4"/>
<dbReference type="InterPro" id="IPR007865">
    <property type="entry name" value="Aminopep_P_N"/>
</dbReference>
<keyword evidence="7" id="KW-0464">Manganese</keyword>
<proteinExistence type="inferred from homology"/>
<keyword evidence="9" id="KW-0031">Aminopeptidase</keyword>
<comment type="cofactor">
    <cofactor evidence="2">
        <name>Mn(2+)</name>
        <dbReference type="ChEBI" id="CHEBI:29035"/>
    </cofactor>
</comment>
<dbReference type="SUPFAM" id="SSF53092">
    <property type="entry name" value="Creatinase/prolidase N-terminal domain"/>
    <property type="match status" value="1"/>
</dbReference>
<comment type="similarity">
    <text evidence="3">Belongs to the peptidase M24B family.</text>
</comment>
<dbReference type="InterPro" id="IPR036005">
    <property type="entry name" value="Creatinase/aminopeptidase-like"/>
</dbReference>
<name>A0A9D1TFT0_9FIRM</name>
<evidence type="ECO:0000256" key="4">
    <source>
        <dbReference type="ARBA" id="ARBA00012574"/>
    </source>
</evidence>
<reference evidence="9" key="2">
    <citation type="submission" date="2021-04" db="EMBL/GenBank/DDBJ databases">
        <authorList>
            <person name="Gilroy R."/>
        </authorList>
    </citation>
    <scope>NUCLEOTIDE SEQUENCE</scope>
    <source>
        <strain evidence="9">CHK195-9823</strain>
    </source>
</reference>
<dbReference type="SUPFAM" id="SSF55920">
    <property type="entry name" value="Creatinase/aminopeptidase"/>
    <property type="match status" value="1"/>
</dbReference>
<dbReference type="GO" id="GO:0070006">
    <property type="term" value="F:metalloaminopeptidase activity"/>
    <property type="evidence" value="ECO:0007669"/>
    <property type="project" value="InterPro"/>
</dbReference>
<keyword evidence="9" id="KW-0645">Protease</keyword>
<keyword evidence="5" id="KW-0479">Metal-binding</keyword>
<evidence type="ECO:0000256" key="2">
    <source>
        <dbReference type="ARBA" id="ARBA00001936"/>
    </source>
</evidence>
<dbReference type="Pfam" id="PF05195">
    <property type="entry name" value="AMP_N"/>
    <property type="match status" value="1"/>
</dbReference>
<reference evidence="9" key="1">
    <citation type="journal article" date="2021" name="PeerJ">
        <title>Extensive microbial diversity within the chicken gut microbiome revealed by metagenomics and culture.</title>
        <authorList>
            <person name="Gilroy R."/>
            <person name="Ravi A."/>
            <person name="Getino M."/>
            <person name="Pursley I."/>
            <person name="Horton D.L."/>
            <person name="Alikhan N.F."/>
            <person name="Baker D."/>
            <person name="Gharbi K."/>
            <person name="Hall N."/>
            <person name="Watson M."/>
            <person name="Adriaenssens E.M."/>
            <person name="Foster-Nyarko E."/>
            <person name="Jarju S."/>
            <person name="Secka A."/>
            <person name="Antonio M."/>
            <person name="Oren A."/>
            <person name="Chaudhuri R.R."/>
            <person name="La Ragione R."/>
            <person name="Hildebrand F."/>
            <person name="Pallen M.J."/>
        </authorList>
    </citation>
    <scope>NUCLEOTIDE SEQUENCE</scope>
    <source>
        <strain evidence="9">CHK195-9823</strain>
    </source>
</reference>
<dbReference type="GO" id="GO:0006508">
    <property type="term" value="P:proteolysis"/>
    <property type="evidence" value="ECO:0007669"/>
    <property type="project" value="TreeGrafter"/>
</dbReference>
<evidence type="ECO:0000259" key="8">
    <source>
        <dbReference type="SMART" id="SM01011"/>
    </source>
</evidence>
<dbReference type="EMBL" id="DXIQ01000039">
    <property type="protein sequence ID" value="HIV38687.1"/>
    <property type="molecule type" value="Genomic_DNA"/>
</dbReference>
<accession>A0A9D1TFT0</accession>
<comment type="catalytic activity">
    <reaction evidence="1">
        <text>Release of any N-terminal amino acid, including proline, that is linked to proline, even from a dipeptide or tripeptide.</text>
        <dbReference type="EC" id="3.4.11.9"/>
    </reaction>
</comment>
<evidence type="ECO:0000256" key="1">
    <source>
        <dbReference type="ARBA" id="ARBA00001424"/>
    </source>
</evidence>
<sequence length="415" mass="47998">MDREFFMENRKALYNMAEEKGLLLLFSGHAPKKTNDENYPFFADRSYMYFTGVHQENTILMTEIYGKEQWEEALYILPPDPMAERWTGRRIKPEEVEAQSGIRECASTENFRKDLENCLMNKGFTTVYMDFGKLEASEADTESYRLAAWLKKEYPHVQLRNLNPWIRQLRTIKKPCELEALRKAEWVTKDGIEAMMKASKPGMYEYQYKAEFDYALAQHGILSPGFPSIISAGQNNFCIHYYSYRGQAQDGDMILNDVGSGWDLEINDISRGFPCNGKFTEKQRLLYDCAYRTSEHMFEILKPGIPMKDVDLIARKYNYEQLKDIGLCKSYEDIGTYMWHGGAHHIGFDVHDAVAPDLITAPGMVFCVDIGIYCEEWGIGFRVEDNCLITEDGCENLSYMIPKKAEDIEALMGRR</sequence>
<evidence type="ECO:0000313" key="10">
    <source>
        <dbReference type="Proteomes" id="UP000886814"/>
    </source>
</evidence>
<dbReference type="GO" id="GO:0030145">
    <property type="term" value="F:manganese ion binding"/>
    <property type="evidence" value="ECO:0007669"/>
    <property type="project" value="InterPro"/>
</dbReference>
<dbReference type="AlphaFoldDB" id="A0A9D1TFT0"/>
<gene>
    <name evidence="9" type="ORF">H9747_06760</name>
</gene>
<feature type="domain" description="Aminopeptidase P N-terminal" evidence="8">
    <location>
        <begin position="1"/>
        <end position="138"/>
    </location>
</feature>
<dbReference type="PANTHER" id="PTHR43226">
    <property type="entry name" value="XAA-PRO AMINOPEPTIDASE 3"/>
    <property type="match status" value="1"/>
</dbReference>
<dbReference type="InterPro" id="IPR052433">
    <property type="entry name" value="X-Pro_dipept-like"/>
</dbReference>
<evidence type="ECO:0000256" key="6">
    <source>
        <dbReference type="ARBA" id="ARBA00022801"/>
    </source>
</evidence>
<dbReference type="PANTHER" id="PTHR43226:SF4">
    <property type="entry name" value="XAA-PRO AMINOPEPTIDASE 3"/>
    <property type="match status" value="1"/>
</dbReference>
<keyword evidence="6" id="KW-0378">Hydrolase</keyword>
<dbReference type="Gene3D" id="3.90.230.10">
    <property type="entry name" value="Creatinase/methionine aminopeptidase superfamily"/>
    <property type="match status" value="1"/>
</dbReference>
<dbReference type="SMART" id="SM01011">
    <property type="entry name" value="AMP_N"/>
    <property type="match status" value="1"/>
</dbReference>
<evidence type="ECO:0000256" key="3">
    <source>
        <dbReference type="ARBA" id="ARBA00008766"/>
    </source>
</evidence>
<dbReference type="Gene3D" id="3.40.350.10">
    <property type="entry name" value="Creatinase/prolidase N-terminal domain"/>
    <property type="match status" value="1"/>
</dbReference>
<dbReference type="InterPro" id="IPR029149">
    <property type="entry name" value="Creatin/AminoP/Spt16_N"/>
</dbReference>
<organism evidence="9 10">
    <name type="scientific">Candidatus Blautia stercorigallinarum</name>
    <dbReference type="NCBI Taxonomy" id="2838501"/>
    <lineage>
        <taxon>Bacteria</taxon>
        <taxon>Bacillati</taxon>
        <taxon>Bacillota</taxon>
        <taxon>Clostridia</taxon>
        <taxon>Lachnospirales</taxon>
        <taxon>Lachnospiraceae</taxon>
        <taxon>Blautia</taxon>
    </lineage>
</organism>
<evidence type="ECO:0000313" key="9">
    <source>
        <dbReference type="EMBL" id="HIV38687.1"/>
    </source>
</evidence>
<dbReference type="Pfam" id="PF00557">
    <property type="entry name" value="Peptidase_M24"/>
    <property type="match status" value="1"/>
</dbReference>
<evidence type="ECO:0000256" key="7">
    <source>
        <dbReference type="ARBA" id="ARBA00023211"/>
    </source>
</evidence>